<name>A0A382U9Z5_9ZZZZ</name>
<organism evidence="1">
    <name type="scientific">marine metagenome</name>
    <dbReference type="NCBI Taxonomy" id="408172"/>
    <lineage>
        <taxon>unclassified sequences</taxon>
        <taxon>metagenomes</taxon>
        <taxon>ecological metagenomes</taxon>
    </lineage>
</organism>
<feature type="non-terminal residue" evidence="1">
    <location>
        <position position="24"/>
    </location>
</feature>
<gene>
    <name evidence="1" type="ORF">METZ01_LOCUS383726</name>
</gene>
<protein>
    <submittedName>
        <fullName evidence="1">Uncharacterized protein</fullName>
    </submittedName>
</protein>
<sequence>MDQCKKISYLMQKPFLDVFIEVLG</sequence>
<reference evidence="1" key="1">
    <citation type="submission" date="2018-05" db="EMBL/GenBank/DDBJ databases">
        <authorList>
            <person name="Lanie J.A."/>
            <person name="Ng W.-L."/>
            <person name="Kazmierczak K.M."/>
            <person name="Andrzejewski T.M."/>
            <person name="Davidsen T.M."/>
            <person name="Wayne K.J."/>
            <person name="Tettelin H."/>
            <person name="Glass J.I."/>
            <person name="Rusch D."/>
            <person name="Podicherti R."/>
            <person name="Tsui H.-C.T."/>
            <person name="Winkler M.E."/>
        </authorList>
    </citation>
    <scope>NUCLEOTIDE SEQUENCE</scope>
</reference>
<accession>A0A382U9Z5</accession>
<dbReference type="EMBL" id="UINC01142504">
    <property type="protein sequence ID" value="SVD30872.1"/>
    <property type="molecule type" value="Genomic_DNA"/>
</dbReference>
<evidence type="ECO:0000313" key="1">
    <source>
        <dbReference type="EMBL" id="SVD30872.1"/>
    </source>
</evidence>
<proteinExistence type="predicted"/>
<dbReference type="AlphaFoldDB" id="A0A382U9Z5"/>